<reference evidence="1 2" key="1">
    <citation type="journal article" date="2017" name="Front. Microbiol.">
        <title>Phaeobacter piscinae sp. nov., a species of the Roseobacter group and potential aquaculture probiont.</title>
        <authorList>
            <person name="Sonnenschein E.C."/>
            <person name="Phippen C.B.W."/>
            <person name="Nielsen K.F."/>
            <person name="Mateiu R.V."/>
            <person name="Melchiorsen J."/>
            <person name="Gram L."/>
            <person name="Overmann J."/>
            <person name="Freese H.M."/>
        </authorList>
    </citation>
    <scope>NUCLEOTIDE SEQUENCE [LARGE SCALE GENOMIC DNA]</scope>
    <source>
        <strain evidence="1 2">P88</strain>
    </source>
</reference>
<gene>
    <name evidence="1" type="ORF">PhaeoP88_02415</name>
</gene>
<organism evidence="1 2">
    <name type="scientific">Phaeobacter inhibens</name>
    <dbReference type="NCBI Taxonomy" id="221822"/>
    <lineage>
        <taxon>Bacteria</taxon>
        <taxon>Pseudomonadati</taxon>
        <taxon>Pseudomonadota</taxon>
        <taxon>Alphaproteobacteria</taxon>
        <taxon>Rhodobacterales</taxon>
        <taxon>Roseobacteraceae</taxon>
        <taxon>Phaeobacter</taxon>
    </lineage>
</organism>
<proteinExistence type="predicted"/>
<evidence type="ECO:0000313" key="2">
    <source>
        <dbReference type="Proteomes" id="UP000236447"/>
    </source>
</evidence>
<reference evidence="1 2" key="2">
    <citation type="journal article" date="2017" name="Genome Biol. Evol.">
        <title>Trajectories and Drivers of Genome Evolution in Surface-Associated Marine Phaeobacter.</title>
        <authorList>
            <person name="Freese H.M."/>
            <person name="Sikorski J."/>
            <person name="Bunk B."/>
            <person name="Scheuner C."/>
            <person name="Meier-Kolthoff J.P."/>
            <person name="Sproer C."/>
            <person name="Gram L."/>
            <person name="Overmann J."/>
        </authorList>
    </citation>
    <scope>NUCLEOTIDE SEQUENCE [LARGE SCALE GENOMIC DNA]</scope>
    <source>
        <strain evidence="1 2">P88</strain>
    </source>
</reference>
<evidence type="ECO:0000313" key="1">
    <source>
        <dbReference type="EMBL" id="AUQ99770.1"/>
    </source>
</evidence>
<sequence>MPNDSTDTPDIAQKSSFLVEVREEKTHSWYAYGNSSR</sequence>
<dbReference type="Proteomes" id="UP000236447">
    <property type="component" value="Chromosome"/>
</dbReference>
<name>A0A2I7KB89_9RHOB</name>
<protein>
    <submittedName>
        <fullName evidence="1">Uncharacterized protein</fullName>
    </submittedName>
</protein>
<accession>A0A2I7KB89</accession>
<dbReference type="EMBL" id="CP010725">
    <property type="protein sequence ID" value="AUQ99770.1"/>
    <property type="molecule type" value="Genomic_DNA"/>
</dbReference>
<dbReference type="AlphaFoldDB" id="A0A2I7KB89"/>